<dbReference type="GO" id="GO:0097363">
    <property type="term" value="F:protein O-acetylglucosaminyltransferase activity"/>
    <property type="evidence" value="ECO:0007669"/>
    <property type="project" value="TreeGrafter"/>
</dbReference>
<dbReference type="AlphaFoldDB" id="A0A7R8ZN30"/>
<evidence type="ECO:0000256" key="7">
    <source>
        <dbReference type="ARBA" id="ARBA00023180"/>
    </source>
</evidence>
<evidence type="ECO:0000256" key="5">
    <source>
        <dbReference type="ARBA" id="ARBA00022989"/>
    </source>
</evidence>
<proteinExistence type="predicted"/>
<reference evidence="9" key="1">
    <citation type="submission" date="2020-11" db="EMBL/GenBank/DDBJ databases">
        <authorList>
            <person name="Tran Van P."/>
        </authorList>
    </citation>
    <scope>NUCLEOTIDE SEQUENCE</scope>
</reference>
<evidence type="ECO:0000259" key="8">
    <source>
        <dbReference type="Pfam" id="PF04577"/>
    </source>
</evidence>
<organism evidence="9">
    <name type="scientific">Cyprideis torosa</name>
    <dbReference type="NCBI Taxonomy" id="163714"/>
    <lineage>
        <taxon>Eukaryota</taxon>
        <taxon>Metazoa</taxon>
        <taxon>Ecdysozoa</taxon>
        <taxon>Arthropoda</taxon>
        <taxon>Crustacea</taxon>
        <taxon>Oligostraca</taxon>
        <taxon>Ostracoda</taxon>
        <taxon>Podocopa</taxon>
        <taxon>Podocopida</taxon>
        <taxon>Cytherocopina</taxon>
        <taxon>Cytheroidea</taxon>
        <taxon>Cytherideidae</taxon>
        <taxon>Cyprideis</taxon>
    </lineage>
</organism>
<keyword evidence="6" id="KW-0472">Membrane</keyword>
<gene>
    <name evidence="9" type="ORF">CTOB1V02_LOCUS3987</name>
</gene>
<sequence>MSDHPGARRDGGLSNVRFVLTTPRVSSATRHCHFTNLCYLVPQPDSVNAGTFIFVYKKTSRVIGVDFQKENLLHFLDLSSVPHHTRLEMEVEVVLPVPVLNISSVNLPRQDIEYPVFIMQRLVHENLAHVLLDDLLPLFVTYERLCLGNIRKCTKALHLLLLDRPTPRDDFQSGFITRDRLTEDTLHCFDSAKAGLAKSAHFYDYGLTSELPQGSMLGNPGVDLDGGDIRRFANFIRESFHQMATDDSISATDRERFTCKNSNTSGILLIRKRNRRILNELEVLKAMSDALGSQDIRSVSLEDNSLVEIICLVSQANLLVSVHGALLSTLLFLPVDSAVVEIFPYAINASQPGLDVYRTLATLPKMNLSYRAWENSFRENSEPPEQSAHSFDGGIAHLGVEEQQRIKEVKEKVPLVPCCHNPELKYWLYQNTRVDIPSFYQTLVSAVRRSAIN</sequence>
<keyword evidence="3" id="KW-0808">Transferase</keyword>
<dbReference type="GO" id="GO:0016020">
    <property type="term" value="C:membrane"/>
    <property type="evidence" value="ECO:0007669"/>
    <property type="project" value="UniProtKB-SubCell"/>
</dbReference>
<accession>A0A7R8ZN30</accession>
<feature type="domain" description="Glycosyltransferase 61 catalytic" evidence="8">
    <location>
        <begin position="231"/>
        <end position="340"/>
    </location>
</feature>
<evidence type="ECO:0000256" key="1">
    <source>
        <dbReference type="ARBA" id="ARBA00004167"/>
    </source>
</evidence>
<dbReference type="EMBL" id="OB660732">
    <property type="protein sequence ID" value="CAD7226062.1"/>
    <property type="molecule type" value="Genomic_DNA"/>
</dbReference>
<protein>
    <recommendedName>
        <fullName evidence="8">Glycosyltransferase 61 catalytic domain-containing protein</fullName>
    </recommendedName>
</protein>
<keyword evidence="7" id="KW-0325">Glycoprotein</keyword>
<keyword evidence="4" id="KW-0812">Transmembrane</keyword>
<evidence type="ECO:0000256" key="4">
    <source>
        <dbReference type="ARBA" id="ARBA00022692"/>
    </source>
</evidence>
<dbReference type="PANTHER" id="PTHR20961">
    <property type="entry name" value="GLYCOSYLTRANSFERASE"/>
    <property type="match status" value="1"/>
</dbReference>
<name>A0A7R8ZN30_9CRUS</name>
<keyword evidence="2" id="KW-0328">Glycosyltransferase</keyword>
<dbReference type="Pfam" id="PF04577">
    <property type="entry name" value="Glyco_transf_61"/>
    <property type="match status" value="1"/>
</dbReference>
<dbReference type="InterPro" id="IPR049625">
    <property type="entry name" value="Glyco_transf_61_cat"/>
</dbReference>
<dbReference type="GO" id="GO:0005783">
    <property type="term" value="C:endoplasmic reticulum"/>
    <property type="evidence" value="ECO:0007669"/>
    <property type="project" value="TreeGrafter"/>
</dbReference>
<evidence type="ECO:0000256" key="3">
    <source>
        <dbReference type="ARBA" id="ARBA00022679"/>
    </source>
</evidence>
<dbReference type="InterPro" id="IPR007657">
    <property type="entry name" value="Glycosyltransferase_61"/>
</dbReference>
<dbReference type="PANTHER" id="PTHR20961:SF38">
    <property type="entry name" value="PROTEIN O-LINKED-MANNOSE BETA-1,4-N-ACETYLGLUCOSAMINYLTRANSFERASE 2"/>
    <property type="match status" value="1"/>
</dbReference>
<evidence type="ECO:0000256" key="2">
    <source>
        <dbReference type="ARBA" id="ARBA00022676"/>
    </source>
</evidence>
<dbReference type="GO" id="GO:0035269">
    <property type="term" value="P:protein O-linked glycosylation via mannose"/>
    <property type="evidence" value="ECO:0007669"/>
    <property type="project" value="TreeGrafter"/>
</dbReference>
<keyword evidence="5" id="KW-1133">Transmembrane helix</keyword>
<evidence type="ECO:0000256" key="6">
    <source>
        <dbReference type="ARBA" id="ARBA00023136"/>
    </source>
</evidence>
<evidence type="ECO:0000313" key="9">
    <source>
        <dbReference type="EMBL" id="CAD7226062.1"/>
    </source>
</evidence>
<dbReference type="OrthoDB" id="529273at2759"/>
<comment type="subcellular location">
    <subcellularLocation>
        <location evidence="1">Membrane</location>
        <topology evidence="1">Single-pass membrane protein</topology>
    </subcellularLocation>
</comment>